<proteinExistence type="predicted"/>
<comment type="caution">
    <text evidence="1">The sequence shown here is derived from an EMBL/GenBank/DDBJ whole genome shotgun (WGS) entry which is preliminary data.</text>
</comment>
<organism evidence="1 2">
    <name type="scientific">Achlya hypogyna</name>
    <name type="common">Oomycete</name>
    <name type="synonym">Protoachlya hypogyna</name>
    <dbReference type="NCBI Taxonomy" id="1202772"/>
    <lineage>
        <taxon>Eukaryota</taxon>
        <taxon>Sar</taxon>
        <taxon>Stramenopiles</taxon>
        <taxon>Oomycota</taxon>
        <taxon>Saprolegniomycetes</taxon>
        <taxon>Saprolegniales</taxon>
        <taxon>Achlyaceae</taxon>
        <taxon>Achlya</taxon>
    </lineage>
</organism>
<protein>
    <recommendedName>
        <fullName evidence="3">BED-type domain-containing protein</fullName>
    </recommendedName>
</protein>
<dbReference type="Proteomes" id="UP000243579">
    <property type="component" value="Unassembled WGS sequence"/>
</dbReference>
<dbReference type="AlphaFoldDB" id="A0A1V9ZFL7"/>
<dbReference type="OrthoDB" id="73352at2759"/>
<accession>A0A1V9ZFL7</accession>
<evidence type="ECO:0000313" key="2">
    <source>
        <dbReference type="Proteomes" id="UP000243579"/>
    </source>
</evidence>
<dbReference type="EMBL" id="JNBR01000131">
    <property type="protein sequence ID" value="OQR96786.1"/>
    <property type="molecule type" value="Genomic_DNA"/>
</dbReference>
<reference evidence="1 2" key="1">
    <citation type="journal article" date="2014" name="Genome Biol. Evol.">
        <title>The secreted proteins of Achlya hypogyna and Thraustotheca clavata identify the ancestral oomycete secretome and reveal gene acquisitions by horizontal gene transfer.</title>
        <authorList>
            <person name="Misner I."/>
            <person name="Blouin N."/>
            <person name="Leonard G."/>
            <person name="Richards T.A."/>
            <person name="Lane C.E."/>
        </authorList>
    </citation>
    <scope>NUCLEOTIDE SEQUENCE [LARGE SCALE GENOMIC DNA]</scope>
    <source>
        <strain evidence="1 2">ATCC 48635</strain>
    </source>
</reference>
<name>A0A1V9ZFL7_ACHHY</name>
<gene>
    <name evidence="1" type="ORF">ACHHYP_13630</name>
</gene>
<evidence type="ECO:0000313" key="1">
    <source>
        <dbReference type="EMBL" id="OQR96786.1"/>
    </source>
</evidence>
<sequence length="650" mass="70358">MQAAGDEINMEAIPMPASISMGDPLSILEDEPEALTALSMDEPLLRQAHVRNGRPPNPAWQYFIRGAKRNRFHYHAYCRWCVLDAKARSPELSDEAATAHVDATRGVSTDMIKHLKACRHCPANVVTELDEYWAERRKTVSPPVKRKADAPKDKVHLWKATVAAGLPLGWTSAPGVASLVPANCGPIAGVAAVLAKAQLDKVKEGMLNSTVKGGLTLSVNVIDGDVVALSLMNSDGDACALSIARVADWTVSGLETHLRACLSTLRASNLSIVAIVADATLPLAAAARVQAADAPDLLVLPCLLHLLDILAGTVLTEATGVVGVLLEVASALRHPAVRSRVGAAPPVPLAHDVPTFLACIEAIADLETPLRAEPSLVRSPALQRWVADDTSWASVRALHRRLGPLREAYAMSCPTLAHVLRTLARLQQQWTAAGDRDAADLVETFWRWYDLPSTVLACVFHVHLDDVRLAPAVRALAPAYFQLVYSRWFHAPVAAGAVHDIIAAVASKSFPFDKDVTRDYSDVSSFYSFVANSYPELCALCCRLFAVSVVAAPVRRHLRHSPSNDCGELLQRLHIAFATVPAVSVAATGDAHRWLHAHETQAHGLFTQRDWTRFSTRWASSLATEVALAESPPTHSPTVRLRDLFGKAKR</sequence>
<keyword evidence="2" id="KW-1185">Reference proteome</keyword>
<evidence type="ECO:0008006" key="3">
    <source>
        <dbReference type="Google" id="ProtNLM"/>
    </source>
</evidence>